<reference evidence="3 4" key="2">
    <citation type="submission" date="2006-07" db="EMBL/GenBank/DDBJ databases">
        <title>Sequencing of the draft genome and assembly of Chlorobium ferroxidans DSM 13031.</title>
        <authorList>
            <consortium name="US DOE Joint Genome Institute (JGI-PGF)"/>
            <person name="Copeland A."/>
            <person name="Lucas S."/>
            <person name="Lapidus A."/>
            <person name="Barry K."/>
            <person name="Glavina del Rio T."/>
            <person name="Dalin E."/>
            <person name="Tice H."/>
            <person name="Bruce D."/>
            <person name="Pitluck S."/>
            <person name="Richardson P."/>
        </authorList>
    </citation>
    <scope>NUCLEOTIDE SEQUENCE [LARGE SCALE GENOMIC DNA]</scope>
    <source>
        <strain evidence="3 4">DSM 13031</strain>
    </source>
</reference>
<dbReference type="EMBL" id="AASE01000040">
    <property type="protein sequence ID" value="EAT58019.1"/>
    <property type="molecule type" value="Genomic_DNA"/>
</dbReference>
<evidence type="ECO:0008006" key="5">
    <source>
        <dbReference type="Google" id="ProtNLM"/>
    </source>
</evidence>
<organism evidence="3 4">
    <name type="scientific">Chlorobium ferrooxidans DSM 13031</name>
    <dbReference type="NCBI Taxonomy" id="377431"/>
    <lineage>
        <taxon>Bacteria</taxon>
        <taxon>Pseudomonadati</taxon>
        <taxon>Chlorobiota</taxon>
        <taxon>Chlorobiia</taxon>
        <taxon>Chlorobiales</taxon>
        <taxon>Chlorobiaceae</taxon>
        <taxon>Chlorobium/Pelodictyon group</taxon>
        <taxon>Chlorobium</taxon>
    </lineage>
</organism>
<protein>
    <recommendedName>
        <fullName evidence="5">Periplasmic heavy metal sensor</fullName>
    </recommendedName>
</protein>
<gene>
    <name evidence="3" type="ORF">CferDRAFT_0039</name>
</gene>
<evidence type="ECO:0000256" key="1">
    <source>
        <dbReference type="SAM" id="Coils"/>
    </source>
</evidence>
<reference evidence="3 4" key="1">
    <citation type="submission" date="2006-07" db="EMBL/GenBank/DDBJ databases">
        <title>Annotation of the draft genome assembly of Chlorobium ferroxidans DSM 13031.</title>
        <authorList>
            <consortium name="US DOE Joint Genome Institute (JGI-ORNL)"/>
            <person name="Larimer F."/>
            <person name="Land M."/>
            <person name="Hauser L."/>
        </authorList>
    </citation>
    <scope>NUCLEOTIDE SEQUENCE [LARGE SCALE GENOMIC DNA]</scope>
    <source>
        <strain evidence="3 4">DSM 13031</strain>
    </source>
</reference>
<evidence type="ECO:0000313" key="3">
    <source>
        <dbReference type="EMBL" id="EAT58019.1"/>
    </source>
</evidence>
<sequence>MCNPPVNGQNGGQNQWQQNGYCPGPKGSMQQMRKPGARGMNFGARACQQQLKLDDRQSEQMAKLRKTHFELMAAERRELTTLNRELRTESLKSSPDRRVIQRLSERIGRKHAELARLKSRHITEVGSILSPSQRNEMQKMIESRPMRGNCGAKCL</sequence>
<feature type="coiled-coil region" evidence="1">
    <location>
        <begin position="72"/>
        <end position="120"/>
    </location>
</feature>
<evidence type="ECO:0000313" key="4">
    <source>
        <dbReference type="Proteomes" id="UP000004162"/>
    </source>
</evidence>
<comment type="caution">
    <text evidence="3">The sequence shown here is derived from an EMBL/GenBank/DDBJ whole genome shotgun (WGS) entry which is preliminary data.</text>
</comment>
<dbReference type="Pfam" id="PF13801">
    <property type="entry name" value="Metal_resist"/>
    <property type="match status" value="1"/>
</dbReference>
<name>Q0YP06_9CHLB</name>
<dbReference type="AlphaFoldDB" id="Q0YP06"/>
<proteinExistence type="predicted"/>
<dbReference type="Gene3D" id="1.20.120.1490">
    <property type="match status" value="1"/>
</dbReference>
<accession>Q0YP06</accession>
<keyword evidence="4" id="KW-1185">Reference proteome</keyword>
<keyword evidence="1" id="KW-0175">Coiled coil</keyword>
<dbReference type="Proteomes" id="UP000004162">
    <property type="component" value="Unassembled WGS sequence"/>
</dbReference>
<dbReference type="InterPro" id="IPR025961">
    <property type="entry name" value="Metal_resist"/>
</dbReference>
<dbReference type="OrthoDB" id="594886at2"/>
<feature type="region of interest" description="Disordered" evidence="2">
    <location>
        <begin position="1"/>
        <end position="39"/>
    </location>
</feature>
<evidence type="ECO:0000256" key="2">
    <source>
        <dbReference type="SAM" id="MobiDB-lite"/>
    </source>
</evidence>